<dbReference type="PIRSF" id="PIRSF029745">
    <property type="entry name" value="FhaC"/>
    <property type="match status" value="1"/>
</dbReference>
<dbReference type="Pfam" id="PF03865">
    <property type="entry name" value="ShlB"/>
    <property type="match status" value="1"/>
</dbReference>
<dbReference type="Gene3D" id="2.40.160.50">
    <property type="entry name" value="membrane protein fhac: a member of the omp85/tpsb transporter family"/>
    <property type="match status" value="1"/>
</dbReference>
<dbReference type="EMBL" id="CP011409">
    <property type="protein sequence ID" value="AKZ65476.1"/>
    <property type="molecule type" value="Genomic_DNA"/>
</dbReference>
<evidence type="ECO:0000313" key="9">
    <source>
        <dbReference type="Proteomes" id="UP000063429"/>
    </source>
</evidence>
<dbReference type="PANTHER" id="PTHR34597:SF3">
    <property type="entry name" value="OUTER MEMBRANE TRANSPORTER CDIB"/>
    <property type="match status" value="1"/>
</dbReference>
<dbReference type="PANTHER" id="PTHR34597">
    <property type="entry name" value="SLR1661 PROTEIN"/>
    <property type="match status" value="1"/>
</dbReference>
<evidence type="ECO:0000259" key="6">
    <source>
        <dbReference type="Pfam" id="PF08479"/>
    </source>
</evidence>
<keyword evidence="1" id="KW-0472">Membrane</keyword>
<dbReference type="InterPro" id="IPR027282">
    <property type="entry name" value="TPS"/>
</dbReference>
<accession>A0ABN4IAC9</accession>
<feature type="compositionally biased region" description="Basic and acidic residues" evidence="4">
    <location>
        <begin position="29"/>
        <end position="49"/>
    </location>
</feature>
<feature type="domain" description="Polypeptide-transport-associated ShlB-type" evidence="6">
    <location>
        <begin position="83"/>
        <end position="158"/>
    </location>
</feature>
<name>A0ABN4IAC9_9BURK</name>
<evidence type="ECO:0000256" key="2">
    <source>
        <dbReference type="ARBA" id="ARBA00022692"/>
    </source>
</evidence>
<protein>
    <submittedName>
        <fullName evidence="8">Peptide transporter</fullName>
    </submittedName>
</protein>
<dbReference type="Gene3D" id="3.10.20.310">
    <property type="entry name" value="membrane protein fhac"/>
    <property type="match status" value="1"/>
</dbReference>
<keyword evidence="1" id="KW-1134">Transmembrane beta strand</keyword>
<sequence length="582" mass="63638">MPGFIRNLAVVAAIEFVTMTSAHAQVPRPEQDPAQRLLQEQRDRERQREATQPAPQIEIAKPEPKAPDVVTDVEQVPEKGPTFQIHHIDVVGNTVLPDDEVQQITQAFVDKALGGARINLLLRRFTEAFVKHGLITTRAYLGEQNLRSGVLVITFVPGKVESIELNGQALSPSKLDASPDSGGWLTDVGVKMALPTAPGELLNLTDLEQGVEQINRMRRNKAELQILPGSSPGGSVIGLNNKVGDRLWFSAGIDNYGSQQTGLNRTRLGVEADNLLGFQEILSFNYSGSRETNALVGSASVPFGYNTFSYTASVSEYQSLIGDTALLYGNTVSNAWGWNRVISRSQTSKTAIDTTLSLRRADRDINNLTLDPQKLTVLRVAINTLLRFLVRQQPATLTLEAGVSKGLRAFGANKDSPQIQDSEAHGQFTKLDVNGAITAALPSIAAAAFTWRTQVSGQWTQQALFGSEQIFVGGMSSVRGFRESGISGDRGMYARNEVIWANAPTLSDIHFEPYAFFDAGMTELISEQHTRKLSGIGVGVRMQLQLAKHAWSSEITLGRPVQQPDYLEKRSALLLATLNWSY</sequence>
<gene>
    <name evidence="8" type="ORF">F506_17875</name>
</gene>
<dbReference type="Proteomes" id="UP000063429">
    <property type="component" value="Chromosome"/>
</dbReference>
<keyword evidence="3" id="KW-0998">Cell outer membrane</keyword>
<dbReference type="InterPro" id="IPR035251">
    <property type="entry name" value="ShlB_POTRA"/>
</dbReference>
<feature type="region of interest" description="Disordered" evidence="4">
    <location>
        <begin position="23"/>
        <end position="68"/>
    </location>
</feature>
<reference evidence="9" key="1">
    <citation type="journal article" date="2015" name="Genome Announc.">
        <title>Complete Genome Sequence of Herbaspirillum hiltneri N3 (DSM 17495), Isolated from Surface-Sterilized Wheat Roots.</title>
        <authorList>
            <person name="Guizelini D."/>
            <person name="Saizaki P.M."/>
            <person name="Coimbra N.A."/>
            <person name="Weiss V.A."/>
            <person name="Faoro H."/>
            <person name="Sfeir M.Z."/>
            <person name="Baura V.A."/>
            <person name="Monteiro R.A."/>
            <person name="Chubatsu L.S."/>
            <person name="Souza E.M."/>
            <person name="Cruz L.M."/>
            <person name="Pedrosa F.O."/>
            <person name="Raittz R.T."/>
            <person name="Marchaukoski J.N."/>
            <person name="Steffens M.B."/>
        </authorList>
    </citation>
    <scope>NUCLEOTIDE SEQUENCE [LARGE SCALE GENOMIC DNA]</scope>
    <source>
        <strain evidence="9">N3</strain>
    </source>
</reference>
<dbReference type="InterPro" id="IPR051544">
    <property type="entry name" value="TPS_OM_transporter"/>
</dbReference>
<feature type="domain" description="Haemolysin activator HlyB C-terminal" evidence="5">
    <location>
        <begin position="233"/>
        <end position="542"/>
    </location>
</feature>
<evidence type="ECO:0000256" key="1">
    <source>
        <dbReference type="ARBA" id="ARBA00022452"/>
    </source>
</evidence>
<evidence type="ECO:0000313" key="8">
    <source>
        <dbReference type="EMBL" id="AKZ65476.1"/>
    </source>
</evidence>
<keyword evidence="9" id="KW-1185">Reference proteome</keyword>
<evidence type="ECO:0000256" key="4">
    <source>
        <dbReference type="SAM" id="MobiDB-lite"/>
    </source>
</evidence>
<dbReference type="RefSeq" id="WP_053201757.1">
    <property type="nucleotide sequence ID" value="NZ_CP011409.1"/>
</dbReference>
<dbReference type="InterPro" id="IPR005565">
    <property type="entry name" value="Hemolysn_activator_HlyB_C"/>
</dbReference>
<organism evidence="8 9">
    <name type="scientific">Herbaspirillum hiltneri N3</name>
    <dbReference type="NCBI Taxonomy" id="1262470"/>
    <lineage>
        <taxon>Bacteria</taxon>
        <taxon>Pseudomonadati</taxon>
        <taxon>Pseudomonadota</taxon>
        <taxon>Betaproteobacteria</taxon>
        <taxon>Burkholderiales</taxon>
        <taxon>Oxalobacteraceae</taxon>
        <taxon>Herbaspirillum</taxon>
    </lineage>
</organism>
<dbReference type="Pfam" id="PF08479">
    <property type="entry name" value="POTRA_2"/>
    <property type="match status" value="1"/>
</dbReference>
<evidence type="ECO:0000259" key="5">
    <source>
        <dbReference type="Pfam" id="PF03865"/>
    </source>
</evidence>
<proteinExistence type="predicted"/>
<evidence type="ECO:0000259" key="7">
    <source>
        <dbReference type="Pfam" id="PF17287"/>
    </source>
</evidence>
<feature type="domain" description="ShlB POTRA" evidence="7">
    <location>
        <begin position="159"/>
        <end position="228"/>
    </location>
</feature>
<dbReference type="Pfam" id="PF17287">
    <property type="entry name" value="POTRA_3"/>
    <property type="match status" value="1"/>
</dbReference>
<dbReference type="InterPro" id="IPR013686">
    <property type="entry name" value="Polypept-transport_assoc_ShlB"/>
</dbReference>
<keyword evidence="2" id="KW-0812">Transmembrane</keyword>
<evidence type="ECO:0000256" key="3">
    <source>
        <dbReference type="ARBA" id="ARBA00023237"/>
    </source>
</evidence>